<dbReference type="KEGG" id="sacz:AOT14_14690"/>
<dbReference type="RefSeq" id="WP_054664771.1">
    <property type="nucleotide sequence ID" value="NZ_CP043570.1"/>
</dbReference>
<dbReference type="EMBL" id="CP012900">
    <property type="protein sequence ID" value="ALJ27867.1"/>
    <property type="molecule type" value="Genomic_DNA"/>
</dbReference>
<evidence type="ECO:0000313" key="1">
    <source>
        <dbReference type="EMBL" id="ALJ27867.1"/>
    </source>
</evidence>
<gene>
    <name evidence="1" type="ORF">AOT14_14690</name>
</gene>
<protein>
    <submittedName>
        <fullName evidence="1">Uncharacterized protein</fullName>
    </submittedName>
</protein>
<name>A0A0R0E105_9GAMM</name>
<dbReference type="PATRIC" id="fig|128780.6.peg.1478"/>
<dbReference type="Proteomes" id="UP000061010">
    <property type="component" value="Chromosome"/>
</dbReference>
<sequence length="75" mass="8204">MDRPRYWFAAKELGWGWGWPLAWQGWLAYASAAALLVASFVVFPPAAAPVRFAACNAGVVVALLLACWLKGEPLR</sequence>
<organism evidence="1 2">
    <name type="scientific">Stenotrophomonas acidaminiphila</name>
    <dbReference type="NCBI Taxonomy" id="128780"/>
    <lineage>
        <taxon>Bacteria</taxon>
        <taxon>Pseudomonadati</taxon>
        <taxon>Pseudomonadota</taxon>
        <taxon>Gammaproteobacteria</taxon>
        <taxon>Lysobacterales</taxon>
        <taxon>Lysobacteraceae</taxon>
        <taxon>Stenotrophomonas</taxon>
    </lineage>
</organism>
<reference evidence="1 2" key="1">
    <citation type="journal article" date="2015" name="Genome Announc.">
        <title>Complete Genome Sequencing of Stenotrophomonas acidaminiphila ZAC14D2_NAIMI4_2, a Multidrug-Resistant Strain Isolated from Sediments of a Polluted River in Mexico, Uncovers New Antibiotic Resistance Genes and a Novel Class-II Lasso Peptide Biosynthesis Gene Cluster.</title>
        <authorList>
            <person name="Vinuesa P."/>
            <person name="Ochoa-Sanchez L.E."/>
        </authorList>
    </citation>
    <scope>NUCLEOTIDE SEQUENCE [LARGE SCALE GENOMIC DNA]</scope>
    <source>
        <strain evidence="1 2">ZAC14D2_NAIMI4_2</strain>
    </source>
</reference>
<dbReference type="AlphaFoldDB" id="A0A0R0E105"/>
<accession>A0A0R0E105</accession>
<evidence type="ECO:0000313" key="2">
    <source>
        <dbReference type="Proteomes" id="UP000061010"/>
    </source>
</evidence>
<keyword evidence="2" id="KW-1185">Reference proteome</keyword>
<proteinExistence type="predicted"/>